<dbReference type="AlphaFoldDB" id="A0A7R9Q9E5"/>
<evidence type="ECO:0000313" key="2">
    <source>
        <dbReference type="EMBL" id="CAD7637503.1"/>
    </source>
</evidence>
<protein>
    <submittedName>
        <fullName evidence="2">Uncharacterized protein</fullName>
    </submittedName>
</protein>
<evidence type="ECO:0000313" key="3">
    <source>
        <dbReference type="Proteomes" id="UP000728032"/>
    </source>
</evidence>
<dbReference type="EMBL" id="OC914918">
    <property type="protein sequence ID" value="CAD7637503.1"/>
    <property type="molecule type" value="Genomic_DNA"/>
</dbReference>
<dbReference type="Proteomes" id="UP000728032">
    <property type="component" value="Unassembled WGS sequence"/>
</dbReference>
<keyword evidence="1" id="KW-0812">Transmembrane</keyword>
<organism evidence="2">
    <name type="scientific">Oppiella nova</name>
    <dbReference type="NCBI Taxonomy" id="334625"/>
    <lineage>
        <taxon>Eukaryota</taxon>
        <taxon>Metazoa</taxon>
        <taxon>Ecdysozoa</taxon>
        <taxon>Arthropoda</taxon>
        <taxon>Chelicerata</taxon>
        <taxon>Arachnida</taxon>
        <taxon>Acari</taxon>
        <taxon>Acariformes</taxon>
        <taxon>Sarcoptiformes</taxon>
        <taxon>Oribatida</taxon>
        <taxon>Brachypylina</taxon>
        <taxon>Oppioidea</taxon>
        <taxon>Oppiidae</taxon>
        <taxon>Oppiella</taxon>
    </lineage>
</organism>
<keyword evidence="3" id="KW-1185">Reference proteome</keyword>
<reference evidence="2" key="1">
    <citation type="submission" date="2020-11" db="EMBL/GenBank/DDBJ databases">
        <authorList>
            <person name="Tran Van P."/>
        </authorList>
    </citation>
    <scope>NUCLEOTIDE SEQUENCE</scope>
</reference>
<name>A0A7R9Q9E5_9ACAR</name>
<keyword evidence="1" id="KW-0472">Membrane</keyword>
<dbReference type="OrthoDB" id="6411378at2759"/>
<evidence type="ECO:0000256" key="1">
    <source>
        <dbReference type="SAM" id="Phobius"/>
    </source>
</evidence>
<proteinExistence type="predicted"/>
<keyword evidence="1" id="KW-1133">Transmembrane helix</keyword>
<dbReference type="EMBL" id="CAJPVJ010000093">
    <property type="protein sequence ID" value="CAG2160701.1"/>
    <property type="molecule type" value="Genomic_DNA"/>
</dbReference>
<feature type="transmembrane region" description="Helical" evidence="1">
    <location>
        <begin position="47"/>
        <end position="65"/>
    </location>
</feature>
<feature type="transmembrane region" description="Helical" evidence="1">
    <location>
        <begin position="95"/>
        <end position="113"/>
    </location>
</feature>
<gene>
    <name evidence="2" type="ORF">ONB1V03_LOCUS854</name>
</gene>
<sequence length="158" mass="18069">MSGTLTAISGLKYFESGRGVPFGLYMFGRLFRYFWSEIFRERTGSSLWALYVWSTLSCASSTWFMSAEMQLYVLAYFAMLLLATKLNYGLIYSLCWMVTGMIIPGVLTAYYNIAPPIIRTINEGIAIEEYKAHINHSSTYSHLTEYFMGIMTGSWQNV</sequence>
<accession>A0A7R9Q9E5</accession>